<dbReference type="CDD" id="cd06091">
    <property type="entry name" value="KOW_NusG"/>
    <property type="match status" value="1"/>
</dbReference>
<name>A0A7V8VCN5_9BACT</name>
<keyword evidence="4" id="KW-1185">Reference proteome</keyword>
<evidence type="ECO:0000313" key="3">
    <source>
        <dbReference type="EMBL" id="MBA2225628.1"/>
    </source>
</evidence>
<feature type="domain" description="KOW" evidence="2">
    <location>
        <begin position="91"/>
        <end position="118"/>
    </location>
</feature>
<organism evidence="3 4">
    <name type="scientific">Thermogemmata fonticola</name>
    <dbReference type="NCBI Taxonomy" id="2755323"/>
    <lineage>
        <taxon>Bacteria</taxon>
        <taxon>Pseudomonadati</taxon>
        <taxon>Planctomycetota</taxon>
        <taxon>Planctomycetia</taxon>
        <taxon>Gemmatales</taxon>
        <taxon>Gemmataceae</taxon>
        <taxon>Thermogemmata</taxon>
    </lineage>
</organism>
<proteinExistence type="predicted"/>
<sequence>MLFGLILPIASGTGTMRSSSHSETSGASVFFLLGWLTGTLAIGLWLALQLQDQGVNWVISILLGAGGSVAVSCFLCHLIWRLWMRITRGAPFYVGDQVVITAGPHKGEIGEVRKICEGRCSVWVALERGGDSSELLFFDWDQIRRCDRGKSAGPS</sequence>
<reference evidence="3 4" key="1">
    <citation type="submission" date="2020-07" db="EMBL/GenBank/DDBJ databases">
        <title>Thermogemmata thermophila gen. nov., sp. nov., a novel moderate thermophilic planctomycete from a Kamchatka hot spring.</title>
        <authorList>
            <person name="Elcheninov A.G."/>
            <person name="Podosokorskaya O.A."/>
            <person name="Kovaleva O.L."/>
            <person name="Novikov A."/>
            <person name="Bonch-Osmolovskaya E.A."/>
            <person name="Toshchakov S.V."/>
            <person name="Kublanov I.V."/>
        </authorList>
    </citation>
    <scope>NUCLEOTIDE SEQUENCE [LARGE SCALE GENOMIC DNA]</scope>
    <source>
        <strain evidence="3 4">2918</strain>
    </source>
</reference>
<dbReference type="SMART" id="SM00739">
    <property type="entry name" value="KOW"/>
    <property type="match status" value="1"/>
</dbReference>
<dbReference type="InterPro" id="IPR005824">
    <property type="entry name" value="KOW"/>
</dbReference>
<feature type="transmembrane region" description="Helical" evidence="1">
    <location>
        <begin position="26"/>
        <end position="48"/>
    </location>
</feature>
<feature type="transmembrane region" description="Helical" evidence="1">
    <location>
        <begin position="54"/>
        <end position="80"/>
    </location>
</feature>
<gene>
    <name evidence="3" type="ORF">H0921_05570</name>
</gene>
<evidence type="ECO:0000256" key="1">
    <source>
        <dbReference type="SAM" id="Phobius"/>
    </source>
</evidence>
<dbReference type="InterPro" id="IPR008991">
    <property type="entry name" value="Translation_prot_SH3-like_sf"/>
</dbReference>
<dbReference type="AlphaFoldDB" id="A0A7V8VCN5"/>
<comment type="caution">
    <text evidence="3">The sequence shown here is derived from an EMBL/GenBank/DDBJ whole genome shotgun (WGS) entry which is preliminary data.</text>
</comment>
<dbReference type="Proteomes" id="UP000542342">
    <property type="component" value="Unassembled WGS sequence"/>
</dbReference>
<keyword evidence="1" id="KW-0472">Membrane</keyword>
<evidence type="ECO:0000259" key="2">
    <source>
        <dbReference type="SMART" id="SM00739"/>
    </source>
</evidence>
<keyword evidence="1" id="KW-0812">Transmembrane</keyword>
<dbReference type="EMBL" id="JACEFB010000002">
    <property type="protein sequence ID" value="MBA2225628.1"/>
    <property type="molecule type" value="Genomic_DNA"/>
</dbReference>
<protein>
    <submittedName>
        <fullName evidence="3">KOW motif-containing protein</fullName>
    </submittedName>
</protein>
<evidence type="ECO:0000313" key="4">
    <source>
        <dbReference type="Proteomes" id="UP000542342"/>
    </source>
</evidence>
<dbReference type="Pfam" id="PF00467">
    <property type="entry name" value="KOW"/>
    <property type="match status" value="1"/>
</dbReference>
<dbReference type="SUPFAM" id="SSF50104">
    <property type="entry name" value="Translation proteins SH3-like domain"/>
    <property type="match status" value="1"/>
</dbReference>
<accession>A0A7V8VCN5</accession>
<keyword evidence="1" id="KW-1133">Transmembrane helix</keyword>